<evidence type="ECO:0000256" key="1">
    <source>
        <dbReference type="ARBA" id="ARBA00008520"/>
    </source>
</evidence>
<dbReference type="STRING" id="408015.SXIM_29600"/>
<dbReference type="PATRIC" id="fig|408015.6.peg.2995"/>
<sequence>MMTRRGTVRARVLPALLALSVVAGCSGAPDPGRPPARVDDGRPLVVVSGADLTSREGEGVRQALIDAWNADEDNRPARLVELPRTEGGQHSELIAALQSGSADFDVLNLDTTWVPEFAEAGLIRPLDDTLLEAGFLAQAAQAGRWRERAYAVPFNTDVGLLYYRQDLLTALGREPGELLGHETLGELIAQWPGGQEHPLYITQLRPYEGLTVNVLEAFWSVGVELTDERGRYRGSEQELRRGLSELLRIADGSKLSERAREADETGALREFTGELDGGDPSGVVLMRNWPYAYQHLDATLPDGADFGVVPLPGAAALGGQSLAVSADSARAADAERLIRFLTAEPDSQRRLLEAGFAPALRDAYGIGDPRELDCAAVTAVAVPRAPGEPAEGAVREVPPGYPELLWCALEEARARPASPYYPAFSRELRREVAQLLAENGSVEGTAERLHQKLALALEGRLSP</sequence>
<dbReference type="PROSITE" id="PS51257">
    <property type="entry name" value="PROKAR_LIPOPROTEIN"/>
    <property type="match status" value="1"/>
</dbReference>
<accession>A0A0F7FWL5</accession>
<dbReference type="PANTHER" id="PTHR43649">
    <property type="entry name" value="ARABINOSE-BINDING PROTEIN-RELATED"/>
    <property type="match status" value="1"/>
</dbReference>
<proteinExistence type="inferred from homology"/>
<evidence type="ECO:0000256" key="4">
    <source>
        <dbReference type="SAM" id="SignalP"/>
    </source>
</evidence>
<dbReference type="InterPro" id="IPR050490">
    <property type="entry name" value="Bact_solute-bd_prot1"/>
</dbReference>
<name>A0A0F7FWL5_9ACTN</name>
<dbReference type="SUPFAM" id="SSF53850">
    <property type="entry name" value="Periplasmic binding protein-like II"/>
    <property type="match status" value="1"/>
</dbReference>
<dbReference type="HOGENOM" id="CLU_031285_9_1_11"/>
<organism evidence="5 6">
    <name type="scientific">Streptomyces xiamenensis</name>
    <dbReference type="NCBI Taxonomy" id="408015"/>
    <lineage>
        <taxon>Bacteria</taxon>
        <taxon>Bacillati</taxon>
        <taxon>Actinomycetota</taxon>
        <taxon>Actinomycetes</taxon>
        <taxon>Kitasatosporales</taxon>
        <taxon>Streptomycetaceae</taxon>
        <taxon>Streptomyces</taxon>
    </lineage>
</organism>
<keyword evidence="6" id="KW-1185">Reference proteome</keyword>
<protein>
    <submittedName>
        <fullName evidence="5">Extracellular solute-binding protein family 1</fullName>
    </submittedName>
</protein>
<dbReference type="PANTHER" id="PTHR43649:SF34">
    <property type="entry name" value="ABC TRANSPORTER PERIPLASMIC-BINDING PROTEIN YCJN-RELATED"/>
    <property type="match status" value="1"/>
</dbReference>
<comment type="similarity">
    <text evidence="1">Belongs to the bacterial solute-binding protein 1 family.</text>
</comment>
<evidence type="ECO:0000256" key="3">
    <source>
        <dbReference type="ARBA" id="ARBA00022729"/>
    </source>
</evidence>
<keyword evidence="2" id="KW-0813">Transport</keyword>
<feature type="signal peptide" evidence="4">
    <location>
        <begin position="1"/>
        <end position="23"/>
    </location>
</feature>
<dbReference type="AlphaFoldDB" id="A0A0F7FWL5"/>
<reference evidence="5" key="1">
    <citation type="submission" date="2019-08" db="EMBL/GenBank/DDBJ databases">
        <title>Complete genome sequence of a mangrove-derived Streptomyces xiamenensis.</title>
        <authorList>
            <person name="Xu J."/>
        </authorList>
    </citation>
    <scope>NUCLEOTIDE SEQUENCE</scope>
    <source>
        <strain evidence="5">318</strain>
    </source>
</reference>
<dbReference type="Proteomes" id="UP000034034">
    <property type="component" value="Chromosome"/>
</dbReference>
<dbReference type="Pfam" id="PF13416">
    <property type="entry name" value="SBP_bac_8"/>
    <property type="match status" value="1"/>
</dbReference>
<feature type="chain" id="PRO_5039223034" evidence="4">
    <location>
        <begin position="24"/>
        <end position="463"/>
    </location>
</feature>
<evidence type="ECO:0000313" key="6">
    <source>
        <dbReference type="Proteomes" id="UP000034034"/>
    </source>
</evidence>
<gene>
    <name evidence="5" type="ORF">SXIM_29600</name>
</gene>
<keyword evidence="3 4" id="KW-0732">Signal</keyword>
<evidence type="ECO:0000256" key="2">
    <source>
        <dbReference type="ARBA" id="ARBA00022448"/>
    </source>
</evidence>
<dbReference type="EMBL" id="CP009922">
    <property type="protein sequence ID" value="AKG44344.1"/>
    <property type="molecule type" value="Genomic_DNA"/>
</dbReference>
<dbReference type="InterPro" id="IPR006059">
    <property type="entry name" value="SBP"/>
</dbReference>
<dbReference type="Gene3D" id="3.40.190.10">
    <property type="entry name" value="Periplasmic binding protein-like II"/>
    <property type="match status" value="2"/>
</dbReference>
<dbReference type="KEGG" id="sxi:SXIM_29600"/>
<evidence type="ECO:0000313" key="5">
    <source>
        <dbReference type="EMBL" id="AKG44344.1"/>
    </source>
</evidence>